<evidence type="ECO:0000256" key="23">
    <source>
        <dbReference type="ARBA" id="ARBA00026099"/>
    </source>
</evidence>
<comment type="catalytic activity">
    <reaction evidence="21">
        <text>a 5'-end triphospho-adenylyl-adenylyl-cytidylyl-adenosine in mRNA + GDP + H(+) = a 5'-end (5'-triphosphoguanosine)-adenylyl-adenylyl-cytidylyl-adenosine in mRNA + diphosphate</text>
        <dbReference type="Rhea" id="RHEA:65436"/>
        <dbReference type="Rhea" id="RHEA-COMP:16797"/>
        <dbReference type="Rhea" id="RHEA-COMP:16799"/>
        <dbReference type="ChEBI" id="CHEBI:15378"/>
        <dbReference type="ChEBI" id="CHEBI:33019"/>
        <dbReference type="ChEBI" id="CHEBI:58189"/>
        <dbReference type="ChEBI" id="CHEBI:156484"/>
        <dbReference type="ChEBI" id="CHEBI:156503"/>
        <dbReference type="EC" id="2.7.7.88"/>
    </reaction>
</comment>
<keyword evidence="10" id="KW-0808">Transferase</keyword>
<dbReference type="FunFam" id="3.40.50.150:FF:000473">
    <property type="entry name" value="RNA-directed RNA polymerase L"/>
    <property type="match status" value="1"/>
</dbReference>
<comment type="subunit">
    <text evidence="30">May form homodimer. Interacts with the P protein; the association of P and L forms the polymerase complex, positions it on the template and allows to package the L polymerase in the virion, since P acts as a bridge between N and L. L binds loosely to N and is further bridged by the P protein, which interacts with L and N oligomers simultaneously.</text>
</comment>
<evidence type="ECO:0000256" key="6">
    <source>
        <dbReference type="ARBA" id="ARBA00018602"/>
    </source>
</evidence>
<dbReference type="GO" id="GO:0039689">
    <property type="term" value="P:negative stranded viral RNA replication"/>
    <property type="evidence" value="ECO:0007669"/>
    <property type="project" value="UniProtKB-ARBA"/>
</dbReference>
<evidence type="ECO:0000256" key="11">
    <source>
        <dbReference type="ARBA" id="ARBA00022691"/>
    </source>
</evidence>
<keyword evidence="7" id="KW-0696">RNA-directed RNA polymerase</keyword>
<evidence type="ECO:0000256" key="4">
    <source>
        <dbReference type="ARBA" id="ARBA00012494"/>
    </source>
</evidence>
<dbReference type="InterPro" id="IPR026890">
    <property type="entry name" value="Mononeg_mRNAcap"/>
</dbReference>
<evidence type="ECO:0000256" key="24">
    <source>
        <dbReference type="ARBA" id="ARBA00030285"/>
    </source>
</evidence>
<keyword evidence="9" id="KW-0507">mRNA processing</keyword>
<sequence length="2109" mass="241529">MELDLIEDSTHWEEEESDFLLRDILSQEDQMSYLNSADYNLNSPLISDDMVYLIKRMNHEEVPPIWGSKEWDSPLDMLKGCQAQPISHQDMHNWFGTWIQNIQHDSAQGFTFLKEVDKEAEMTYDLVSTFIKGWVGKEYPFKPKGREIDSIALVGPLCQKFLDLHKITLILNAVSLGETKELLTTFKGKYRMSCENIPIARLRLPSLGPVFMCKGWTYIHKERVLMDRNFLLMCKDVIIGRMQTFLSMIGRSDNKFSPDQIYTLANVYRIGDQILEQCGNKAYDLIKMIEPICNLKMMELARLHRPKIPKFPHFEEHVKGSVRELTQKSNKIQALYDLIMSMKDVDLVLVVYGSFRHWGHPFIDYFEGLEKLHTQVNMEKHIDKEYPQQLASDLARLVLHKQFSESKKWFVDPSKMSPKHPFYEHVVNKTWPTAAKIQDFGDNWHKLPLTQCFEIPDLIDPSVIYSDKSHSMNKKEVIQHVRSKSNIPIPSKKVLQTMLTNRATNWKAFLKDIDENGLDDDDLIIGLKGKERELKIAGRFFSLMSWRLREYFVITEYLIKTYYVPLFKGLTMADDLTSVIKKMMDSSSGQGLDDYSSVCLANHIDYEKWNNHQRKESNGPIFRVMGQFLGYPSLIERTHEFFEKSLIYYNGRPDLMTIRNGTLCNSTKNRVCWNGQKGGLEGLRQKGWSIVNLLVIQREAKIRNTAVKVLAQGDNQVICTQYKTKKTRSELELRAVLHQMAGNNNKIMEEIKRGTEKLGLIINDDETMQSADYLNYGKIPIFRGVIRGLETKRWSRVTCVTNDQIPTCANLMSSVSTNALTVAHFAENPINAMIQYNYFGTFARLLLFMHDPAIRQSLYTVQEKIPGLHTRTFKYAMLYLDPSIGGVCGMALSRFLIRAFPDPVTESLSFWKFIYEHASEPHLKKMAVMFGDPPIARFRIEHINKLLEDPTSLNISMGMSPANLLKSEVKKCLIESRSSIKNEIIKDATIYMHQEEEKLRGFLWSIKPLFPRFLSEFKAGTFLGVSEGLINLFQNSRTIRNSFKRRYHKDLDELIIKSEISSLNHLGSMHCRLGDNHIWSCSASRADVLRYKSWTRKVVGTTVPHPLEMHGSPSKKEKPCQLCNSSGLTYISVHCPKGITDVFNRRGPLPAYLGSNTSESTSILQPWEKESKIPIIKRATRLRDAISWFIPPESPLSTCILNNIRALTGEDWSSKQHGFKRTGSALHRFSTSRMSNGGFASQSPATLTRMIATTDTMRDFGTKNYDFMFQASLLYGQMTTSISRYGSPGSCTDHYHIRCKGCIREIEEVELNTSLEYKTPDVYHILEKWRNNTGSWGHQIKQLKPAEGNWESLSPVEQSYQVARCIGFLYGELTHKKSRQADDSSLFPLSIQLKVRGRGFLRGLLDGLMRSSCCQVIHRRSVSTLKRPANAVYGGLIYLIDKLSASSPFLSLVRTGPIRQELEQVPHKMSTSYPTNIRDLGSIVRNYFKYQCRPVERGRYKTYYNQIWLFSDVLSTEFIGPMAISSSLLKLLYRPSLTKKDKEELRELAALSSNLRSGEDWDDLHIKFFSNDLLFCPQEIRHACKFGIKKENDDITLYPNWGIEYVGNVTDIPVFYRAQNVQKDIRIPPRIQNPLMSGLRLGQLPTGAHYKMRTIISRFKIPYHDFLACGDGSGGMTAALLRLNRASRGIFNSLLDLSDTMLRGSSPEPPSALETLGGERSRCVNGDSCWEHPSDLSDENTWKYFLHLKKGCGMSINLITMDMEVKDPTMSHKIELLVRQYVPVLLESDGCLIYKTYGTYIATQKDNSLTLIGSLFHSVQLVQTDLSSSNTSELYLVCRRLKDYIDTPFVDWIELYDYWENQYAFKDIKNEFHRARSLKPETTLVGIPPQFIPDPGVNLETLFQIAGVPTGVAHGITHHLMQSKNKLISNAIGSMCVISHFVINTIRTTDSMPGPPSDGDVNKMCSALIGTCFWLSWIESDLNLHKTCLRSIMKSMPVRWFRFLKNGKWFQKWDCKGDAIPKDSRLGDSMANIGNWIRAWELIRDGNISEPFDATAVEVLTTSVDKSLSWKKILKTTGIPRLLNSDIDVIDQSIINVQTDIVENQAWQN</sequence>
<dbReference type="InterPro" id="IPR029063">
    <property type="entry name" value="SAM-dependent_MTases_sf"/>
</dbReference>
<evidence type="ECO:0000256" key="7">
    <source>
        <dbReference type="ARBA" id="ARBA00022484"/>
    </source>
</evidence>
<keyword evidence="13" id="KW-0547">Nucleotide-binding</keyword>
<dbReference type="InterPro" id="IPR048398">
    <property type="entry name" value="Methyltrans_Mon_C"/>
</dbReference>
<dbReference type="InterPro" id="IPR039736">
    <property type="entry name" value="L_poly_C"/>
</dbReference>
<comment type="catalytic activity">
    <reaction evidence="29">
        <text>GTP + H2O = GDP + phosphate + H(+)</text>
        <dbReference type="Rhea" id="RHEA:19669"/>
        <dbReference type="ChEBI" id="CHEBI:15377"/>
        <dbReference type="ChEBI" id="CHEBI:15378"/>
        <dbReference type="ChEBI" id="CHEBI:37565"/>
        <dbReference type="ChEBI" id="CHEBI:43474"/>
        <dbReference type="ChEBI" id="CHEBI:58189"/>
    </reaction>
</comment>
<evidence type="ECO:0000256" key="30">
    <source>
        <dbReference type="ARBA" id="ARBA00050006"/>
    </source>
</evidence>
<keyword evidence="12" id="KW-0548">Nucleotidyltransferase</keyword>
<dbReference type="GO" id="GO:0003968">
    <property type="term" value="F:RNA-directed RNA polymerase activity"/>
    <property type="evidence" value="ECO:0007669"/>
    <property type="project" value="UniProtKB-KW"/>
</dbReference>
<evidence type="ECO:0000256" key="19">
    <source>
        <dbReference type="ARBA" id="ARBA00023200"/>
    </source>
</evidence>
<proteinExistence type="inferred from homology"/>
<dbReference type="Gene3D" id="3.40.50.150">
    <property type="entry name" value="Vaccinia Virus protein VP39"/>
    <property type="match status" value="1"/>
</dbReference>
<dbReference type="GO" id="GO:0016787">
    <property type="term" value="F:hydrolase activity"/>
    <property type="evidence" value="ECO:0007669"/>
    <property type="project" value="UniProtKB-KW"/>
</dbReference>
<evidence type="ECO:0000256" key="28">
    <source>
        <dbReference type="ARBA" id="ARBA00047370"/>
    </source>
</evidence>
<evidence type="ECO:0000256" key="9">
    <source>
        <dbReference type="ARBA" id="ARBA00022664"/>
    </source>
</evidence>
<evidence type="ECO:0000256" key="13">
    <source>
        <dbReference type="ARBA" id="ARBA00022741"/>
    </source>
</evidence>
<dbReference type="InterPro" id="IPR017234">
    <property type="entry name" value="RNA-dir_pol_rhabdovirus"/>
</dbReference>
<evidence type="ECO:0000256" key="5">
    <source>
        <dbReference type="ARBA" id="ARBA00012582"/>
    </source>
</evidence>
<evidence type="ECO:0000256" key="25">
    <source>
        <dbReference type="ARBA" id="ARBA00030436"/>
    </source>
</evidence>
<evidence type="ECO:0000259" key="31">
    <source>
        <dbReference type="PROSITE" id="PS50526"/>
    </source>
</evidence>
<evidence type="ECO:0000259" key="32">
    <source>
        <dbReference type="PROSITE" id="PS51590"/>
    </source>
</evidence>
<gene>
    <name evidence="33" type="primary">L</name>
</gene>
<feature type="domain" description="RdRp catalytic" evidence="31">
    <location>
        <begin position="598"/>
        <end position="784"/>
    </location>
</feature>
<evidence type="ECO:0000313" key="34">
    <source>
        <dbReference type="Proteomes" id="UP000172886"/>
    </source>
</evidence>
<accession>A0A089FW07</accession>
<organism evidence="33 34">
    <name type="scientific">Vesicular stomatitis New Jersey virus</name>
    <dbReference type="NCBI Taxonomy" id="11280"/>
    <lineage>
        <taxon>Viruses</taxon>
        <taxon>Riboviria</taxon>
        <taxon>Orthornavirae</taxon>
        <taxon>Negarnaviricota</taxon>
        <taxon>Haploviricotina</taxon>
        <taxon>Monjiviricetes</taxon>
        <taxon>Mononegavirales</taxon>
        <taxon>Rhabdoviridae</taxon>
        <taxon>Alpharhabdovirinae</taxon>
        <taxon>Vesiculovirus</taxon>
        <taxon>Vesiculovirus newjersey</taxon>
    </lineage>
</organism>
<protein>
    <recommendedName>
        <fullName evidence="6">RNA-directed RNA polymerase L</fullName>
        <ecNumber evidence="23">2.1.1.375</ecNumber>
        <ecNumber evidence="4">2.7.7.48</ecNumber>
        <ecNumber evidence="5">2.7.7.88</ecNumber>
    </recommendedName>
    <alternativeName>
        <fullName evidence="24">Large structural protein</fullName>
    </alternativeName>
    <alternativeName>
        <fullName evidence="26">Replicase</fullName>
    </alternativeName>
    <alternativeName>
        <fullName evidence="25">Transcriptase</fullName>
    </alternativeName>
</protein>
<evidence type="ECO:0000256" key="16">
    <source>
        <dbReference type="ARBA" id="ARBA00022844"/>
    </source>
</evidence>
<dbReference type="InterPro" id="IPR039530">
    <property type="entry name" value="L_methyltransferase_rhabdo"/>
</dbReference>
<evidence type="ECO:0000256" key="17">
    <source>
        <dbReference type="ARBA" id="ARBA00022953"/>
    </source>
</evidence>
<keyword evidence="19" id="KW-1035">Host cytoplasm</keyword>
<dbReference type="EMBL" id="KM012169">
    <property type="protein sequence ID" value="AIP90496.1"/>
    <property type="molecule type" value="Viral_cRNA"/>
</dbReference>
<dbReference type="InterPro" id="IPR014023">
    <property type="entry name" value="Mononeg_RNA_pol_cat"/>
</dbReference>
<comment type="similarity">
    <text evidence="3">Belongs to the rhabdoviridae protein L family.</text>
</comment>
<evidence type="ECO:0000256" key="26">
    <source>
        <dbReference type="ARBA" id="ARBA00031012"/>
    </source>
</evidence>
<dbReference type="Pfam" id="PF14318">
    <property type="entry name" value="Mononeg_mRNAcap"/>
    <property type="match status" value="1"/>
</dbReference>
<dbReference type="EC" id="2.7.7.88" evidence="5"/>
<evidence type="ECO:0000256" key="22">
    <source>
        <dbReference type="ARBA" id="ARBA00024499"/>
    </source>
</evidence>
<comment type="catalytic activity">
    <reaction evidence="27">
        <text>a 5'-end (5'-triphosphoguanosine)-adenylyl-adenylyl-cytidylyl-adenosine in mRNA + S-adenosyl-L-methionine = a 5'-end (5'-triphosphoguanosine)-(2'-O-methyladenylyl)-adenylyl-cytidylyl-adenosine in mRNA + S-adenosyl-L-homocysteine + H(+)</text>
        <dbReference type="Rhea" id="RHEA:65380"/>
        <dbReference type="Rhea" id="RHEA-COMP:16797"/>
        <dbReference type="Rhea" id="RHEA-COMP:16801"/>
        <dbReference type="ChEBI" id="CHEBI:15378"/>
        <dbReference type="ChEBI" id="CHEBI:57856"/>
        <dbReference type="ChEBI" id="CHEBI:59789"/>
        <dbReference type="ChEBI" id="CHEBI:156482"/>
        <dbReference type="ChEBI" id="CHEBI:156484"/>
    </reaction>
</comment>
<evidence type="ECO:0000313" key="33">
    <source>
        <dbReference type="EMBL" id="AIP90496.1"/>
    </source>
</evidence>
<evidence type="ECO:0000256" key="12">
    <source>
        <dbReference type="ARBA" id="ARBA00022695"/>
    </source>
</evidence>
<keyword evidence="18" id="KW-0506">mRNA capping</keyword>
<evidence type="ECO:0000256" key="1">
    <source>
        <dbReference type="ARBA" id="ARBA00004192"/>
    </source>
</evidence>
<feature type="domain" description="Mononegavirus-type SAM-dependent 2'-O-MTase" evidence="32">
    <location>
        <begin position="1640"/>
        <end position="1837"/>
    </location>
</feature>
<keyword evidence="16" id="KW-0946">Virion</keyword>
<comment type="catalytic activity">
    <reaction evidence="22">
        <text>a 5'-end (5'-triphosphoguanosine)-(2'-O-methyladenylyl)-adenylyl-cytidylyl-adenosine in mRNA + S-adenosyl-L-methionine = a 5'-end (N(7)-methyl 5'-triphosphoguanosine)-(2'-O-methyladenylyl)-adenylyl-cytidylyl-adenosine in mRNA + S-adenosyl-L-homocysteine</text>
        <dbReference type="Rhea" id="RHEA:65440"/>
        <dbReference type="Rhea" id="RHEA-COMP:16798"/>
        <dbReference type="Rhea" id="RHEA-COMP:16801"/>
        <dbReference type="ChEBI" id="CHEBI:57856"/>
        <dbReference type="ChEBI" id="CHEBI:59789"/>
        <dbReference type="ChEBI" id="CHEBI:156482"/>
        <dbReference type="ChEBI" id="CHEBI:156483"/>
    </reaction>
</comment>
<dbReference type="EC" id="2.7.7.48" evidence="4"/>
<evidence type="ECO:0000256" key="21">
    <source>
        <dbReference type="ARBA" id="ARBA00024494"/>
    </source>
</evidence>
<keyword evidence="17" id="KW-0693">Viral RNA replication</keyword>
<dbReference type="GO" id="GO:0044423">
    <property type="term" value="C:virion component"/>
    <property type="evidence" value="ECO:0007669"/>
    <property type="project" value="UniProtKB-KW"/>
</dbReference>
<dbReference type="GO" id="GO:0005524">
    <property type="term" value="F:ATP binding"/>
    <property type="evidence" value="ECO:0007669"/>
    <property type="project" value="UniProtKB-KW"/>
</dbReference>
<dbReference type="GO" id="GO:0004482">
    <property type="term" value="F:mRNA 5'-cap (guanine-N7-)-methyltransferase activity"/>
    <property type="evidence" value="ECO:0007669"/>
    <property type="project" value="InterPro"/>
</dbReference>
<evidence type="ECO:0000256" key="8">
    <source>
        <dbReference type="ARBA" id="ARBA00022603"/>
    </source>
</evidence>
<name>A0A089FW07_9RHAB</name>
<dbReference type="Pfam" id="PF14314">
    <property type="entry name" value="Methyltrans_Mon_2nd"/>
    <property type="match status" value="1"/>
</dbReference>
<dbReference type="PIRSF" id="PIRSF037546">
    <property type="entry name" value="RNA_pol_RhabdoV_sub"/>
    <property type="match status" value="1"/>
</dbReference>
<reference evidence="33 34" key="1">
    <citation type="submission" date="2014-06" db="EMBL/GenBank/DDBJ databases">
        <authorList>
            <person name="Killian M.L."/>
            <person name="Koster L.G."/>
            <person name="Jenkins-Moore M."/>
            <person name="Swenson S.L."/>
        </authorList>
    </citation>
    <scope>NUCLEOTIDE SEQUENCE [LARGE SCALE GENOMIC DNA]</scope>
    <source>
        <strain evidence="33">Texas/16313/2014</strain>
    </source>
</reference>
<evidence type="ECO:0000256" key="18">
    <source>
        <dbReference type="ARBA" id="ARBA00023042"/>
    </source>
</evidence>
<dbReference type="PROSITE" id="PS51590">
    <property type="entry name" value="SAM_MT_MNV_L"/>
    <property type="match status" value="1"/>
</dbReference>
<keyword evidence="8" id="KW-0489">Methyltransferase</keyword>
<keyword evidence="15" id="KW-0067">ATP-binding</keyword>
<dbReference type="Proteomes" id="UP000172886">
    <property type="component" value="Genome"/>
</dbReference>
<dbReference type="EC" id="2.1.1.375" evidence="23"/>
<evidence type="ECO:0000256" key="29">
    <source>
        <dbReference type="ARBA" id="ARBA00048548"/>
    </source>
</evidence>
<comment type="subcellular location">
    <subcellularLocation>
        <location evidence="1">Host cytoplasm</location>
    </subcellularLocation>
    <subcellularLocation>
        <location evidence="2">Virion</location>
    </subcellularLocation>
</comment>
<keyword evidence="20" id="KW-0511">Multifunctional enzyme</keyword>
<dbReference type="GO" id="GO:0030430">
    <property type="term" value="C:host cell cytoplasm"/>
    <property type="evidence" value="ECO:0007669"/>
    <property type="project" value="UniProtKB-SubCell"/>
</dbReference>
<dbReference type="Pfam" id="PF21080">
    <property type="entry name" value="Methyltrans_Mon_1st"/>
    <property type="match status" value="1"/>
</dbReference>
<evidence type="ECO:0000256" key="27">
    <source>
        <dbReference type="ARBA" id="ARBA00047332"/>
    </source>
</evidence>
<dbReference type="PROSITE" id="PS50526">
    <property type="entry name" value="RDRP_SSRNA_NEG_NONSEG"/>
    <property type="match status" value="1"/>
</dbReference>
<evidence type="ECO:0000256" key="3">
    <source>
        <dbReference type="ARBA" id="ARBA00006874"/>
    </source>
</evidence>
<keyword evidence="11" id="KW-0949">S-adenosyl-L-methionine</keyword>
<dbReference type="Pfam" id="PF21081">
    <property type="entry name" value="Methyltrans_Mon_3rd"/>
    <property type="match status" value="1"/>
</dbReference>
<evidence type="ECO:0000256" key="14">
    <source>
        <dbReference type="ARBA" id="ARBA00022801"/>
    </source>
</evidence>
<dbReference type="InterPro" id="IPR048397">
    <property type="entry name" value="Methyltrans_Mon_CD"/>
</dbReference>
<dbReference type="Pfam" id="PF00946">
    <property type="entry name" value="Mononeg_RNA_pol"/>
    <property type="match status" value="1"/>
</dbReference>
<dbReference type="NCBIfam" id="TIGR04198">
    <property type="entry name" value="paramyx_RNAcap"/>
    <property type="match status" value="1"/>
</dbReference>
<evidence type="ECO:0000256" key="20">
    <source>
        <dbReference type="ARBA" id="ARBA00023268"/>
    </source>
</evidence>
<evidence type="ECO:0000256" key="10">
    <source>
        <dbReference type="ARBA" id="ARBA00022679"/>
    </source>
</evidence>
<keyword evidence="14" id="KW-0378">Hydrolase</keyword>
<evidence type="ECO:0000256" key="15">
    <source>
        <dbReference type="ARBA" id="ARBA00022840"/>
    </source>
</evidence>
<dbReference type="InterPro" id="IPR025786">
    <property type="entry name" value="Mononega_L_MeTrfase"/>
</dbReference>
<comment type="catalytic activity">
    <reaction evidence="28">
        <text>a 5'-end (5'-triphosphoguanosine)-adenylyl-adenylyl-cytidylyl-adenosine in mRNA + 2 S-adenosyl-L-methionine = a 5'-end (N(7)-methyl 5'-triphosphoguanosine)-(2'-O-methyladenylyl)-adenylyl-cytidylyl-adenosine in mRNA + 2 S-adenosyl-L-homocysteine + H(+)</text>
        <dbReference type="Rhea" id="RHEA:65376"/>
        <dbReference type="Rhea" id="RHEA-COMP:16797"/>
        <dbReference type="Rhea" id="RHEA-COMP:16798"/>
        <dbReference type="ChEBI" id="CHEBI:15378"/>
        <dbReference type="ChEBI" id="CHEBI:57856"/>
        <dbReference type="ChEBI" id="CHEBI:59789"/>
        <dbReference type="ChEBI" id="CHEBI:156483"/>
        <dbReference type="ChEBI" id="CHEBI:156484"/>
        <dbReference type="EC" id="2.1.1.375"/>
    </reaction>
</comment>
<evidence type="ECO:0000256" key="2">
    <source>
        <dbReference type="ARBA" id="ARBA00004328"/>
    </source>
</evidence>